<dbReference type="PROSITE" id="PS51352">
    <property type="entry name" value="THIOREDOXIN_2"/>
    <property type="match status" value="1"/>
</dbReference>
<dbReference type="RefSeq" id="XP_064477483.1">
    <property type="nucleotide sequence ID" value="XM_064621413.1"/>
</dbReference>
<dbReference type="InterPro" id="IPR029519">
    <property type="entry name" value="RdCVF2"/>
</dbReference>
<accession>A0A2R5LNB0</accession>
<dbReference type="KEGG" id="oti:135391243"/>
<evidence type="ECO:0000313" key="2">
    <source>
        <dbReference type="EMBL" id="MBY10984.1"/>
    </source>
</evidence>
<protein>
    <submittedName>
        <fullName evidence="2">Putative 16 kDa thioredoxion</fullName>
    </submittedName>
</protein>
<dbReference type="EMBL" id="GGLE01006858">
    <property type="protein sequence ID" value="MBY10984.1"/>
    <property type="molecule type" value="Transcribed_RNA"/>
</dbReference>
<sequence>MELFKGKTLVKKDGSEVRAEDVLTGKKVVAIYFSAHWCPPCRMFTPFLAETYQELKDDDVSFEVVFVSSDRSASDMLSYMKECHGDWQAVKYGDELAQKLKSLFGVSGIPMLVVVKEDGSVITKEGRNDVQTKGPAAFRDWFARA</sequence>
<organism evidence="2">
    <name type="scientific">Ornithodoros turicata</name>
    <dbReference type="NCBI Taxonomy" id="34597"/>
    <lineage>
        <taxon>Eukaryota</taxon>
        <taxon>Metazoa</taxon>
        <taxon>Ecdysozoa</taxon>
        <taxon>Arthropoda</taxon>
        <taxon>Chelicerata</taxon>
        <taxon>Arachnida</taxon>
        <taxon>Acari</taxon>
        <taxon>Parasitiformes</taxon>
        <taxon>Ixodida</taxon>
        <taxon>Ixodoidea</taxon>
        <taxon>Argasidae</taxon>
        <taxon>Ornithodorinae</taxon>
        <taxon>Ornithodoros</taxon>
    </lineage>
</organism>
<dbReference type="RefSeq" id="XP_064477484.1">
    <property type="nucleotide sequence ID" value="XM_064621414.1"/>
</dbReference>
<dbReference type="AlphaFoldDB" id="A0A2R5LNB0"/>
<dbReference type="Gene3D" id="3.40.30.10">
    <property type="entry name" value="Glutaredoxin"/>
    <property type="match status" value="1"/>
</dbReference>
<name>A0A2R5LNB0_9ACAR</name>
<dbReference type="InterPro" id="IPR012336">
    <property type="entry name" value="Thioredoxin-like_fold"/>
</dbReference>
<proteinExistence type="predicted"/>
<dbReference type="PANTHER" id="PTHR46762">
    <property type="entry name" value="NUCLEOREDOXIN-LIKE PROTEIN 2"/>
    <property type="match status" value="1"/>
</dbReference>
<evidence type="ECO:0000259" key="1">
    <source>
        <dbReference type="PROSITE" id="PS51352"/>
    </source>
</evidence>
<dbReference type="GeneID" id="135391243"/>
<dbReference type="CDD" id="cd02964">
    <property type="entry name" value="TryX_like_family"/>
    <property type="match status" value="1"/>
</dbReference>
<feature type="domain" description="Thioredoxin" evidence="1">
    <location>
        <begin position="1"/>
        <end position="145"/>
    </location>
</feature>
<dbReference type="GO" id="GO:0045494">
    <property type="term" value="P:photoreceptor cell maintenance"/>
    <property type="evidence" value="ECO:0007669"/>
    <property type="project" value="InterPro"/>
</dbReference>
<dbReference type="InterPro" id="IPR013766">
    <property type="entry name" value="Thioredoxin_domain"/>
</dbReference>
<reference evidence="2" key="1">
    <citation type="submission" date="2018-03" db="EMBL/GenBank/DDBJ databases">
        <title>The relapsing fever spirochete Borrelia turicatae persists in the highly oxidative environment of its soft-bodied tick vector.</title>
        <authorList>
            <person name="Bourret T.J."/>
            <person name="Boyle W.K."/>
            <person name="Valenzuela J.G."/>
            <person name="Oliveira F."/>
            <person name="Lopez J.E."/>
        </authorList>
    </citation>
    <scope>NUCLEOTIDE SEQUENCE</scope>
    <source>
        <strain evidence="2">Kansas strain/isolate</strain>
        <tissue evidence="2">Salivary glands</tissue>
    </source>
</reference>
<dbReference type="SUPFAM" id="SSF52833">
    <property type="entry name" value="Thioredoxin-like"/>
    <property type="match status" value="1"/>
</dbReference>
<dbReference type="InterPro" id="IPR036249">
    <property type="entry name" value="Thioredoxin-like_sf"/>
</dbReference>
<dbReference type="PANTHER" id="PTHR46762:SF1">
    <property type="entry name" value="NUCLEOREDOXIN-LIKE PROTEIN 2"/>
    <property type="match status" value="1"/>
</dbReference>
<dbReference type="GO" id="GO:0007600">
    <property type="term" value="P:sensory perception"/>
    <property type="evidence" value="ECO:0007669"/>
    <property type="project" value="InterPro"/>
</dbReference>
<dbReference type="Pfam" id="PF13905">
    <property type="entry name" value="Thioredoxin_8"/>
    <property type="match status" value="1"/>
</dbReference>